<sequence>METGWAGRDGSSGQADEGPGGGLARYVVAATLARVADGGAVVAVVLMVTTGGGPGWLAGLLGAAITGPHLAGPFVARALDTARDGRTVIAFACLFHGVALVGAVLVYPYSWVVSILLLILSGLVGPLLTGGVSSRLPAIAGADRRSQRRAQGWDVATYGIAGTVGPSVVAAVVAWANATVAGLVLAGAVVVAAGLMRLLPYAPPAGAASEVPRPVRTLGLMISNGPLRRTLYLTTAVASSVAVLPVIAVASAGALGVGHAAAGVLTAAYGIGGLIASAGLMVRPLTGEADRSMMLFAGAVAAALALVAVTTVFWAAVLAYAMAGLLNSGFFAATLAARSEYAPPAARGQVFVWIGALKITAGSAGTALAGSVITTGIHLPLAAATVLTLAAAAIALAEKR</sequence>
<name>A0ABQ3X7Q3_9ACTN</name>
<dbReference type="InterPro" id="IPR036259">
    <property type="entry name" value="MFS_trans_sf"/>
</dbReference>
<dbReference type="SUPFAM" id="SSF103473">
    <property type="entry name" value="MFS general substrate transporter"/>
    <property type="match status" value="1"/>
</dbReference>
<feature type="transmembrane region" description="Helical" evidence="1">
    <location>
        <begin position="379"/>
        <end position="397"/>
    </location>
</feature>
<feature type="transmembrane region" description="Helical" evidence="1">
    <location>
        <begin position="88"/>
        <end position="109"/>
    </location>
</feature>
<feature type="transmembrane region" description="Helical" evidence="1">
    <location>
        <begin position="320"/>
        <end position="338"/>
    </location>
</feature>
<dbReference type="Proteomes" id="UP000612282">
    <property type="component" value="Unassembled WGS sequence"/>
</dbReference>
<evidence type="ECO:0000313" key="3">
    <source>
        <dbReference type="Proteomes" id="UP000612282"/>
    </source>
</evidence>
<organism evidence="2 3">
    <name type="scientific">Actinoplanes couchii</name>
    <dbReference type="NCBI Taxonomy" id="403638"/>
    <lineage>
        <taxon>Bacteria</taxon>
        <taxon>Bacillati</taxon>
        <taxon>Actinomycetota</taxon>
        <taxon>Actinomycetes</taxon>
        <taxon>Micromonosporales</taxon>
        <taxon>Micromonosporaceae</taxon>
        <taxon>Actinoplanes</taxon>
    </lineage>
</organism>
<feature type="transmembrane region" description="Helical" evidence="1">
    <location>
        <begin position="56"/>
        <end position="76"/>
    </location>
</feature>
<feature type="transmembrane region" description="Helical" evidence="1">
    <location>
        <begin position="294"/>
        <end position="314"/>
    </location>
</feature>
<feature type="transmembrane region" description="Helical" evidence="1">
    <location>
        <begin position="260"/>
        <end position="282"/>
    </location>
</feature>
<keyword evidence="1" id="KW-0472">Membrane</keyword>
<keyword evidence="1" id="KW-1133">Transmembrane helix</keyword>
<feature type="transmembrane region" description="Helical" evidence="1">
    <location>
        <begin position="350"/>
        <end position="373"/>
    </location>
</feature>
<dbReference type="EMBL" id="BOMG01000042">
    <property type="protein sequence ID" value="GID54548.1"/>
    <property type="molecule type" value="Genomic_DNA"/>
</dbReference>
<proteinExistence type="predicted"/>
<accession>A0ABQ3X7Q3</accession>
<keyword evidence="1" id="KW-0812">Transmembrane</keyword>
<gene>
    <name evidence="2" type="ORF">Aco03nite_029520</name>
</gene>
<dbReference type="Gene3D" id="1.20.1250.20">
    <property type="entry name" value="MFS general substrate transporter like domains"/>
    <property type="match status" value="1"/>
</dbReference>
<reference evidence="2 3" key="1">
    <citation type="submission" date="2021-01" db="EMBL/GenBank/DDBJ databases">
        <title>Whole genome shotgun sequence of Actinoplanes couchii NBRC 106145.</title>
        <authorList>
            <person name="Komaki H."/>
            <person name="Tamura T."/>
        </authorList>
    </citation>
    <scope>NUCLEOTIDE SEQUENCE [LARGE SCALE GENOMIC DNA]</scope>
    <source>
        <strain evidence="2 3">NBRC 106145</strain>
    </source>
</reference>
<feature type="transmembrane region" description="Helical" evidence="1">
    <location>
        <begin position="155"/>
        <end position="175"/>
    </location>
</feature>
<feature type="transmembrane region" description="Helical" evidence="1">
    <location>
        <begin position="231"/>
        <end position="254"/>
    </location>
</feature>
<feature type="transmembrane region" description="Helical" evidence="1">
    <location>
        <begin position="181"/>
        <end position="199"/>
    </location>
</feature>
<protein>
    <submittedName>
        <fullName evidence="2">MFS transporter</fullName>
    </submittedName>
</protein>
<evidence type="ECO:0000256" key="1">
    <source>
        <dbReference type="SAM" id="Phobius"/>
    </source>
</evidence>
<evidence type="ECO:0000313" key="2">
    <source>
        <dbReference type="EMBL" id="GID54548.1"/>
    </source>
</evidence>
<keyword evidence="3" id="KW-1185">Reference proteome</keyword>
<comment type="caution">
    <text evidence="2">The sequence shown here is derived from an EMBL/GenBank/DDBJ whole genome shotgun (WGS) entry which is preliminary data.</text>
</comment>
<feature type="transmembrane region" description="Helical" evidence="1">
    <location>
        <begin position="115"/>
        <end position="134"/>
    </location>
</feature>